<feature type="binding site" evidence="9">
    <location>
        <position position="334"/>
    </location>
    <ligand>
        <name>K(+)</name>
        <dbReference type="ChEBI" id="CHEBI:29103"/>
    </ligand>
</feature>
<feature type="binding site" evidence="9">
    <location>
        <position position="293"/>
    </location>
    <ligand>
        <name>substrate</name>
    </ligand>
</feature>
<dbReference type="PRINTS" id="PR00990">
    <property type="entry name" value="RIBOKINASE"/>
</dbReference>
<dbReference type="Gene3D" id="3.40.1190.20">
    <property type="match status" value="1"/>
</dbReference>
<dbReference type="PANTHER" id="PTHR10584:SF166">
    <property type="entry name" value="RIBOKINASE"/>
    <property type="match status" value="1"/>
</dbReference>
<keyword evidence="5 9" id="KW-0067">ATP-binding</keyword>
<keyword evidence="9" id="KW-0963">Cytoplasm</keyword>
<dbReference type="InterPro" id="IPR011611">
    <property type="entry name" value="PfkB_dom"/>
</dbReference>
<dbReference type="PANTHER" id="PTHR10584">
    <property type="entry name" value="SUGAR KINASE"/>
    <property type="match status" value="1"/>
</dbReference>
<feature type="active site" description="Proton acceptor" evidence="9">
    <location>
        <position position="293"/>
    </location>
</feature>
<feature type="binding site" evidence="9">
    <location>
        <begin position="16"/>
        <end position="18"/>
    </location>
    <ligand>
        <name>substrate</name>
    </ligand>
</feature>
<comment type="subunit">
    <text evidence="9">Homodimer.</text>
</comment>
<evidence type="ECO:0000256" key="5">
    <source>
        <dbReference type="ARBA" id="ARBA00022840"/>
    </source>
</evidence>
<keyword evidence="7 9" id="KW-0630">Potassium</keyword>
<feature type="binding site" evidence="9">
    <location>
        <position position="165"/>
    </location>
    <ligand>
        <name>substrate</name>
    </ligand>
</feature>
<evidence type="ECO:0000256" key="9">
    <source>
        <dbReference type="HAMAP-Rule" id="MF_03215"/>
    </source>
</evidence>
<comment type="caution">
    <text evidence="9">Lacks conserved residue(s) required for the propagation of feature annotation.</text>
</comment>
<feature type="binding site" evidence="9">
    <location>
        <position position="339"/>
    </location>
    <ligand>
        <name>K(+)</name>
        <dbReference type="ChEBI" id="CHEBI:29103"/>
    </ligand>
</feature>
<comment type="subcellular location">
    <subcellularLocation>
        <location evidence="9">Cytoplasm</location>
    </subcellularLocation>
    <subcellularLocation>
        <location evidence="9">Nucleus</location>
    </subcellularLocation>
</comment>
<dbReference type="Pfam" id="PF00294">
    <property type="entry name" value="PfkB"/>
    <property type="match status" value="1"/>
</dbReference>
<keyword evidence="2 9" id="KW-0479">Metal-binding</keyword>
<comment type="similarity">
    <text evidence="9">Belongs to the carbohydrate kinase PfkB family. Ribokinase subfamily.</text>
</comment>
<dbReference type="InterPro" id="IPR002139">
    <property type="entry name" value="Ribo/fructo_kinase"/>
</dbReference>
<keyword evidence="4 9" id="KW-0418">Kinase</keyword>
<evidence type="ECO:0000256" key="2">
    <source>
        <dbReference type="ARBA" id="ARBA00022723"/>
    </source>
</evidence>
<feature type="binding site" evidence="9">
    <location>
        <begin position="44"/>
        <end position="48"/>
    </location>
    <ligand>
        <name>substrate</name>
    </ligand>
</feature>
<dbReference type="InterPro" id="IPR029056">
    <property type="entry name" value="Ribokinase-like"/>
</dbReference>
<comment type="activity regulation">
    <text evidence="9">Activated by a monovalent cation that binds near, but not in, the active site. The most likely occupant of the site in vivo is potassium. Ion binding induces a conformational change that may alter substrate affinity.</text>
</comment>
<dbReference type="OMA" id="TFCGYFA"/>
<feature type="binding site" evidence="9">
    <location>
        <position position="289"/>
    </location>
    <ligand>
        <name>K(+)</name>
        <dbReference type="ChEBI" id="CHEBI:29103"/>
    </ligand>
</feature>
<keyword evidence="3 9" id="KW-0547">Nucleotide-binding</keyword>
<name>A0A2V5I3W3_ASPV1</name>
<keyword evidence="1 9" id="KW-0808">Transferase</keyword>
<proteinExistence type="inferred from homology"/>
<dbReference type="STRING" id="1450538.A0A2V5I3W3"/>
<feature type="binding site" evidence="9">
    <location>
        <position position="337"/>
    </location>
    <ligand>
        <name>K(+)</name>
        <dbReference type="ChEBI" id="CHEBI:29103"/>
    </ligand>
</feature>
<dbReference type="EC" id="2.7.1.15" evidence="9"/>
<keyword evidence="9" id="KW-0539">Nucleus</keyword>
<feature type="binding site" evidence="9">
    <location>
        <begin position="292"/>
        <end position="293"/>
    </location>
    <ligand>
        <name>ATP</name>
        <dbReference type="ChEBI" id="CHEBI:30616"/>
    </ligand>
</feature>
<keyword evidence="12" id="KW-1185">Reference proteome</keyword>
<comment type="pathway">
    <text evidence="9">Carbohydrate metabolism; D-ribose degradation; D-ribose 5-phosphate from beta-D-ribopyranose: step 2/2.</text>
</comment>
<evidence type="ECO:0000256" key="4">
    <source>
        <dbReference type="ARBA" id="ARBA00022777"/>
    </source>
</evidence>
<feature type="binding site" evidence="9">
    <location>
        <position position="213"/>
    </location>
    <ligand>
        <name>ATP</name>
        <dbReference type="ChEBI" id="CHEBI:30616"/>
    </ligand>
</feature>
<dbReference type="HAMAP" id="MF_01987">
    <property type="entry name" value="Ribokinase"/>
    <property type="match status" value="1"/>
</dbReference>
<evidence type="ECO:0000313" key="12">
    <source>
        <dbReference type="Proteomes" id="UP000249829"/>
    </source>
</evidence>
<accession>A0A2V5I3W3</accession>
<dbReference type="Proteomes" id="UP000249829">
    <property type="component" value="Unassembled WGS sequence"/>
</dbReference>
<dbReference type="InterPro" id="IPR011877">
    <property type="entry name" value="Ribokinase"/>
</dbReference>
<feature type="binding site" evidence="9">
    <location>
        <position position="328"/>
    </location>
    <ligand>
        <name>ATP</name>
        <dbReference type="ChEBI" id="CHEBI:30616"/>
    </ligand>
</feature>
<gene>
    <name evidence="11" type="ORF">BO99DRAFT_26620</name>
</gene>
<dbReference type="EMBL" id="KZ825215">
    <property type="protein sequence ID" value="PYI14316.1"/>
    <property type="molecule type" value="Genomic_DNA"/>
</dbReference>
<feature type="binding site" evidence="9">
    <location>
        <begin position="259"/>
        <end position="264"/>
    </location>
    <ligand>
        <name>ATP</name>
        <dbReference type="ChEBI" id="CHEBI:30616"/>
    </ligand>
</feature>
<keyword evidence="6 9" id="KW-0460">Magnesium</keyword>
<feature type="domain" description="Carbohydrate kinase PfkB" evidence="10">
    <location>
        <begin position="8"/>
        <end position="345"/>
    </location>
</feature>
<keyword evidence="8 9" id="KW-0119">Carbohydrate metabolism</keyword>
<feature type="binding site" evidence="9">
    <location>
        <position position="343"/>
    </location>
    <ligand>
        <name>K(+)</name>
        <dbReference type="ChEBI" id="CHEBI:29103"/>
    </ligand>
</feature>
<evidence type="ECO:0000256" key="7">
    <source>
        <dbReference type="ARBA" id="ARBA00022958"/>
    </source>
</evidence>
<comment type="function">
    <text evidence="9">Catalyzes the phosphorylation of ribose at O-5 in a reaction requiring ATP and magnesium. The resulting D-ribose-5-phosphate can then be used either for sythesis of nucleotides, histidine, and tryptophan, or as a component of the pentose phosphate pathway.</text>
</comment>
<dbReference type="GO" id="GO:0046872">
    <property type="term" value="F:metal ion binding"/>
    <property type="evidence" value="ECO:0007669"/>
    <property type="project" value="UniProtKB-KW"/>
</dbReference>
<dbReference type="GO" id="GO:0005634">
    <property type="term" value="C:nucleus"/>
    <property type="evidence" value="ECO:0007669"/>
    <property type="project" value="UniProtKB-SubCell"/>
</dbReference>
<organism evidence="11 12">
    <name type="scientific">Aspergillus violaceofuscus (strain CBS 115571)</name>
    <dbReference type="NCBI Taxonomy" id="1450538"/>
    <lineage>
        <taxon>Eukaryota</taxon>
        <taxon>Fungi</taxon>
        <taxon>Dikarya</taxon>
        <taxon>Ascomycota</taxon>
        <taxon>Pezizomycotina</taxon>
        <taxon>Eurotiomycetes</taxon>
        <taxon>Eurotiomycetidae</taxon>
        <taxon>Eurotiales</taxon>
        <taxon>Aspergillaceae</taxon>
        <taxon>Aspergillus</taxon>
    </lineage>
</organism>
<reference evidence="11 12" key="1">
    <citation type="submission" date="2018-02" db="EMBL/GenBank/DDBJ databases">
        <title>The genomes of Aspergillus section Nigri reveals drivers in fungal speciation.</title>
        <authorList>
            <consortium name="DOE Joint Genome Institute"/>
            <person name="Vesth T.C."/>
            <person name="Nybo J."/>
            <person name="Theobald S."/>
            <person name="Brandl J."/>
            <person name="Frisvad J.C."/>
            <person name="Nielsen K.F."/>
            <person name="Lyhne E.K."/>
            <person name="Kogle M.E."/>
            <person name="Kuo A."/>
            <person name="Riley R."/>
            <person name="Clum A."/>
            <person name="Nolan M."/>
            <person name="Lipzen A."/>
            <person name="Salamov A."/>
            <person name="Henrissat B."/>
            <person name="Wiebenga A."/>
            <person name="De vries R.P."/>
            <person name="Grigoriev I.V."/>
            <person name="Mortensen U.H."/>
            <person name="Andersen M.R."/>
            <person name="Baker S.E."/>
        </authorList>
    </citation>
    <scope>NUCLEOTIDE SEQUENCE [LARGE SCALE GENOMIC DNA]</scope>
    <source>
        <strain evidence="11 12">CBS 115571</strain>
    </source>
</reference>
<comment type="cofactor">
    <cofactor evidence="9">
        <name>Mg(2+)</name>
        <dbReference type="ChEBI" id="CHEBI:18420"/>
    </cofactor>
    <text evidence="9">Requires a divalent cation, most likely magnesium in vivo, as an electrophilic catalyst to aid phosphoryl group transfer. It is the chelate of the metal and the nucleotide that is the actual substrate.</text>
</comment>
<dbReference type="GO" id="GO:0005524">
    <property type="term" value="F:ATP binding"/>
    <property type="evidence" value="ECO:0007669"/>
    <property type="project" value="UniProtKB-UniRule"/>
</dbReference>
<dbReference type="CDD" id="cd01174">
    <property type="entry name" value="ribokinase"/>
    <property type="match status" value="1"/>
</dbReference>
<dbReference type="AlphaFoldDB" id="A0A2V5I3W3"/>
<evidence type="ECO:0000259" key="10">
    <source>
        <dbReference type="Pfam" id="PF00294"/>
    </source>
</evidence>
<evidence type="ECO:0000256" key="8">
    <source>
        <dbReference type="ARBA" id="ARBA00023277"/>
    </source>
</evidence>
<evidence type="ECO:0000256" key="3">
    <source>
        <dbReference type="ARBA" id="ARBA00022741"/>
    </source>
</evidence>
<dbReference type="SUPFAM" id="SSF53613">
    <property type="entry name" value="Ribokinase-like"/>
    <property type="match status" value="1"/>
</dbReference>
<dbReference type="UniPathway" id="UPA00916">
    <property type="reaction ID" value="UER00889"/>
</dbReference>
<evidence type="ECO:0000313" key="11">
    <source>
        <dbReference type="EMBL" id="PYI14316.1"/>
    </source>
</evidence>
<evidence type="ECO:0000256" key="1">
    <source>
        <dbReference type="ARBA" id="ARBA00022679"/>
    </source>
</evidence>
<dbReference type="GO" id="GO:0004747">
    <property type="term" value="F:ribokinase activity"/>
    <property type="evidence" value="ECO:0007669"/>
    <property type="project" value="UniProtKB-UniRule"/>
</dbReference>
<evidence type="ECO:0000256" key="6">
    <source>
        <dbReference type="ARBA" id="ARBA00022842"/>
    </source>
</evidence>
<dbReference type="GO" id="GO:0005737">
    <property type="term" value="C:cytoplasm"/>
    <property type="evidence" value="ECO:0007669"/>
    <property type="project" value="UniProtKB-SubCell"/>
</dbReference>
<protein>
    <recommendedName>
        <fullName evidence="9">Ribokinase</fullName>
        <shortName evidence="9">RK</shortName>
        <ecNumber evidence="9">2.7.1.15</ecNumber>
    </recommendedName>
</protein>
<feature type="binding site" evidence="9">
    <location>
        <position position="287"/>
    </location>
    <ligand>
        <name>K(+)</name>
        <dbReference type="ChEBI" id="CHEBI:29103"/>
    </ligand>
</feature>
<comment type="catalytic activity">
    <reaction evidence="9">
        <text>D-ribose + ATP = D-ribose 5-phosphate + ADP + H(+)</text>
        <dbReference type="Rhea" id="RHEA:13697"/>
        <dbReference type="ChEBI" id="CHEBI:15378"/>
        <dbReference type="ChEBI" id="CHEBI:30616"/>
        <dbReference type="ChEBI" id="CHEBI:47013"/>
        <dbReference type="ChEBI" id="CHEBI:78346"/>
        <dbReference type="ChEBI" id="CHEBI:456216"/>
        <dbReference type="EC" id="2.7.1.15"/>
    </reaction>
</comment>
<sequence>MSPPPQPSILIIGSLNTDFVTYTPRCPLAGETLTATSLTISAGGKGANQAVACGRAAHTTPTTHSANVYMVGAVGANDPYYSALMRPLLEGSSVSVAGVTERADASTGSATIIVEEDSGENRIAVVPGANHVGMSSVEEVVQGVEGLVSNTGEKVEGKVVVLQGEIPRSTVLGLLEHYNQQDANAHVVFNPAPVFPEGIPLDALRGTSVLVMNETEAVLMAKALGLEQGAATEEDPETLAGVLAPRFHQAADVGIVLITLGAKGAFFSTRCGTSGCVAAEKVAKVVDTTAAGDTFVGYFTAAFARFVAQGRRLEEFDELVEGAVRLANRAAAGCVQRKGAMQSIPFAYEVDSDA</sequence>
<dbReference type="GO" id="GO:0019303">
    <property type="term" value="P:D-ribose catabolic process"/>
    <property type="evidence" value="ECO:0007669"/>
    <property type="project" value="UniProtKB-UniRule"/>
</dbReference>